<proteinExistence type="predicted"/>
<sequence length="410" mass="45437">MVSLPTRYSDVSRYADELVAFLQEPLSVQITGGIHVNDAFISDAWDKLPAEWTQWWESLTSLRDAQDDLIKSLHKDPEARKVDLPGRPESLTRWLERIRNISLDRDQLVLPREMEHVELPRATISRIKVTKKLAEVQVAARFIQHTCRTNNIKRVIDIGSGQGYLATTLASVCGLRVLAVDGSAKQIDGSKAAARSAGLAEGKEITHLVRFVDGSGSLGSEIQAWAGGEPCLLTGLHACGSLSEHMVRLFTRVPCIARLTVVGCCYNHITPRSPSCPNGFPISQHMRRRNLALSASALVTGCQAPTNWVPNPDSRFVRKYWYRAVLEKMLYDKGISTAGARPVWGIRTGDLESFESYTKRAAGSLGLKMGSDITDEDIGLWNRLSPSTDVSICRSTRRQMSAYCLCLITR</sequence>
<dbReference type="Proteomes" id="UP001295740">
    <property type="component" value="Unassembled WGS sequence"/>
</dbReference>
<protein>
    <submittedName>
        <fullName evidence="2">Uu.00g041660.m01.CDS01</fullName>
    </submittedName>
</protein>
<keyword evidence="3" id="KW-1185">Reference proteome</keyword>
<evidence type="ECO:0000259" key="1">
    <source>
        <dbReference type="Pfam" id="PF13679"/>
    </source>
</evidence>
<dbReference type="Gene3D" id="3.40.50.150">
    <property type="entry name" value="Vaccinia Virus protein VP39"/>
    <property type="match status" value="1"/>
</dbReference>
<name>A0AAI8VAJ9_9PEZI</name>
<dbReference type="AlphaFoldDB" id="A0AAI8VAJ9"/>
<dbReference type="InterPro" id="IPR052220">
    <property type="entry name" value="METTL25"/>
</dbReference>
<dbReference type="PANTHER" id="PTHR12496:SF0">
    <property type="entry name" value="METHYLTRANSFERASE DOMAIN-CONTAINING PROTEIN"/>
    <property type="match status" value="1"/>
</dbReference>
<dbReference type="EMBL" id="CAUWAG010000003">
    <property type="protein sequence ID" value="CAJ2501313.1"/>
    <property type="molecule type" value="Genomic_DNA"/>
</dbReference>
<evidence type="ECO:0000313" key="3">
    <source>
        <dbReference type="Proteomes" id="UP001295740"/>
    </source>
</evidence>
<feature type="domain" description="Methyltransferase" evidence="1">
    <location>
        <begin position="131"/>
        <end position="270"/>
    </location>
</feature>
<comment type="caution">
    <text evidence="2">The sequence shown here is derived from an EMBL/GenBank/DDBJ whole genome shotgun (WGS) entry which is preliminary data.</text>
</comment>
<dbReference type="CDD" id="cd02440">
    <property type="entry name" value="AdoMet_MTases"/>
    <property type="match status" value="1"/>
</dbReference>
<gene>
    <name evidence="2" type="ORF">KHLLAP_LOCUS1781</name>
</gene>
<dbReference type="PANTHER" id="PTHR12496">
    <property type="entry name" value="CGI-41 METHYLTRANSFERASE"/>
    <property type="match status" value="1"/>
</dbReference>
<dbReference type="InterPro" id="IPR029063">
    <property type="entry name" value="SAM-dependent_MTases_sf"/>
</dbReference>
<evidence type="ECO:0000313" key="2">
    <source>
        <dbReference type="EMBL" id="CAJ2501313.1"/>
    </source>
</evidence>
<reference evidence="2" key="1">
    <citation type="submission" date="2023-10" db="EMBL/GenBank/DDBJ databases">
        <authorList>
            <person name="Hackl T."/>
        </authorList>
    </citation>
    <scope>NUCLEOTIDE SEQUENCE</scope>
</reference>
<dbReference type="InterPro" id="IPR025714">
    <property type="entry name" value="Methyltranfer_dom"/>
</dbReference>
<accession>A0AAI8VAJ9</accession>
<organism evidence="2 3">
    <name type="scientific">Anthostomella pinea</name>
    <dbReference type="NCBI Taxonomy" id="933095"/>
    <lineage>
        <taxon>Eukaryota</taxon>
        <taxon>Fungi</taxon>
        <taxon>Dikarya</taxon>
        <taxon>Ascomycota</taxon>
        <taxon>Pezizomycotina</taxon>
        <taxon>Sordariomycetes</taxon>
        <taxon>Xylariomycetidae</taxon>
        <taxon>Xylariales</taxon>
        <taxon>Xylariaceae</taxon>
        <taxon>Anthostomella</taxon>
    </lineage>
</organism>
<dbReference type="Pfam" id="PF13679">
    <property type="entry name" value="Methyltransf_32"/>
    <property type="match status" value="1"/>
</dbReference>
<dbReference type="SUPFAM" id="SSF53335">
    <property type="entry name" value="S-adenosyl-L-methionine-dependent methyltransferases"/>
    <property type="match status" value="1"/>
</dbReference>